<sequence>MSYPEHKILPADQNSWLGKALEQKLLEFTPYTLCSFYKGFTVLQMYGEESKEYFFGNYFNGKYCGCIYVGKVFSQLEAAKACDKLMPKDLSELKKYIIENCEKVSYSHFPMTQYAWIYDRVISKV</sequence>
<proteinExistence type="predicted"/>
<gene>
    <name evidence="1" type="ORF">A0O34_15000</name>
</gene>
<dbReference type="STRING" id="1685010.A0O34_15000"/>
<dbReference type="AlphaFoldDB" id="A0A172XXS1"/>
<keyword evidence="2" id="KW-1185">Reference proteome</keyword>
<name>A0A172XXS1_9FLAO</name>
<dbReference type="KEGG" id="chh:A0O34_15000"/>
<protein>
    <submittedName>
        <fullName evidence="1">Uncharacterized protein</fullName>
    </submittedName>
</protein>
<evidence type="ECO:0000313" key="2">
    <source>
        <dbReference type="Proteomes" id="UP000077824"/>
    </source>
</evidence>
<dbReference type="EMBL" id="CP015199">
    <property type="protein sequence ID" value="ANF51731.1"/>
    <property type="molecule type" value="Genomic_DNA"/>
</dbReference>
<accession>A0A172XXS1</accession>
<reference evidence="1 2" key="1">
    <citation type="submission" date="2016-04" db="EMBL/GenBank/DDBJ databases">
        <title>Complete Genome Sequence of Chryseobacterium sp. IHBB 10212.</title>
        <authorList>
            <person name="Pal M."/>
            <person name="Swarnkar M.K."/>
            <person name="Kaushal K."/>
            <person name="Chhibber S."/>
            <person name="Singh A.K."/>
            <person name="Gulati A."/>
        </authorList>
    </citation>
    <scope>NUCLEOTIDE SEQUENCE [LARGE SCALE GENOMIC DNA]</scope>
    <source>
        <strain evidence="1 2">IHBB 10212</strain>
    </source>
</reference>
<organism evidence="1 2">
    <name type="scientific">Chryseobacterium glaciei</name>
    <dbReference type="NCBI Taxonomy" id="1685010"/>
    <lineage>
        <taxon>Bacteria</taxon>
        <taxon>Pseudomonadati</taxon>
        <taxon>Bacteroidota</taxon>
        <taxon>Flavobacteriia</taxon>
        <taxon>Flavobacteriales</taxon>
        <taxon>Weeksellaceae</taxon>
        <taxon>Chryseobacterium group</taxon>
        <taxon>Chryseobacterium</taxon>
    </lineage>
</organism>
<evidence type="ECO:0000313" key="1">
    <source>
        <dbReference type="EMBL" id="ANF51731.1"/>
    </source>
</evidence>
<dbReference type="Proteomes" id="UP000077824">
    <property type="component" value="Chromosome"/>
</dbReference>